<dbReference type="PIRSF" id="PIRSF000732">
    <property type="entry name" value="PTS_enzyme_I"/>
    <property type="match status" value="1"/>
</dbReference>
<feature type="binding site" evidence="19">
    <location>
        <position position="460"/>
    </location>
    <ligand>
        <name>phosphoenolpyruvate</name>
        <dbReference type="ChEBI" id="CHEBI:58702"/>
    </ligand>
</feature>
<evidence type="ECO:0000256" key="17">
    <source>
        <dbReference type="PIRNR" id="PIRNR000732"/>
    </source>
</evidence>
<dbReference type="Proteomes" id="UP001071230">
    <property type="component" value="Unassembled WGS sequence"/>
</dbReference>
<evidence type="ECO:0000256" key="1">
    <source>
        <dbReference type="ARBA" id="ARBA00000683"/>
    </source>
</evidence>
<evidence type="ECO:0000256" key="19">
    <source>
        <dbReference type="PIRSR" id="PIRSR000732-2"/>
    </source>
</evidence>
<evidence type="ECO:0000256" key="8">
    <source>
        <dbReference type="ARBA" id="ARBA00022448"/>
    </source>
</evidence>
<evidence type="ECO:0000313" key="25">
    <source>
        <dbReference type="EMBL" id="CEJ07649.1"/>
    </source>
</evidence>
<feature type="domain" description="PEP-utilising enzyme mobile" evidence="21">
    <location>
        <begin position="148"/>
        <end position="220"/>
    </location>
</feature>
<comment type="similarity">
    <text evidence="5 17">Belongs to the PEP-utilizing enzyme family.</text>
</comment>
<dbReference type="Gene3D" id="3.50.30.10">
    <property type="entry name" value="Phosphohistidine domain"/>
    <property type="match status" value="1"/>
</dbReference>
<evidence type="ECO:0000256" key="20">
    <source>
        <dbReference type="PIRSR" id="PIRSR000732-3"/>
    </source>
</evidence>
<evidence type="ECO:0000256" key="12">
    <source>
        <dbReference type="ARBA" id="ARBA00022683"/>
    </source>
</evidence>
<evidence type="ECO:0000259" key="23">
    <source>
        <dbReference type="Pfam" id="PF05524"/>
    </source>
</evidence>
<dbReference type="SUPFAM" id="SSF47831">
    <property type="entry name" value="Enzyme I of the PEP:sugar phosphotransferase system HPr-binding (sub)domain"/>
    <property type="match status" value="1"/>
</dbReference>
<dbReference type="Pfam" id="PF05524">
    <property type="entry name" value="PEP-utilisers_N"/>
    <property type="match status" value="1"/>
</dbReference>
<feature type="binding site" evidence="19">
    <location>
        <position position="291"/>
    </location>
    <ligand>
        <name>phosphoenolpyruvate</name>
        <dbReference type="ChEBI" id="CHEBI:58702"/>
    </ligand>
</feature>
<evidence type="ECO:0000256" key="10">
    <source>
        <dbReference type="ARBA" id="ARBA00022597"/>
    </source>
</evidence>
<proteinExistence type="inferred from homology"/>
<dbReference type="InterPro" id="IPR050499">
    <property type="entry name" value="PEP-utilizing_PTS_enzyme"/>
</dbReference>
<evidence type="ECO:0000256" key="9">
    <source>
        <dbReference type="ARBA" id="ARBA00022490"/>
    </source>
</evidence>
<dbReference type="PRINTS" id="PR01736">
    <property type="entry name" value="PHPHTRNFRASE"/>
</dbReference>
<dbReference type="EMBL" id="LR746496">
    <property type="protein sequence ID" value="CAA7600107.1"/>
    <property type="molecule type" value="Genomic_DNA"/>
</dbReference>
<evidence type="ECO:0000256" key="6">
    <source>
        <dbReference type="ARBA" id="ARBA00012232"/>
    </source>
</evidence>
<gene>
    <name evidence="24" type="ORF">DEACI_0757</name>
    <name evidence="25" type="ORF">DEACI_2115</name>
</gene>
<dbReference type="AlphaFoldDB" id="A0A8S0XV93"/>
<dbReference type="FunFam" id="3.20.20.60:FF:000007">
    <property type="entry name" value="Phosphoenolpyruvate-protein phosphotransferase"/>
    <property type="match status" value="1"/>
</dbReference>
<dbReference type="PROSITE" id="PS00370">
    <property type="entry name" value="PEP_ENZYMES_PHOS_SITE"/>
    <property type="match status" value="1"/>
</dbReference>
<keyword evidence="14 17" id="KW-0418">Kinase</keyword>
<dbReference type="RefSeq" id="WP_240986714.1">
    <property type="nucleotide sequence ID" value="NZ_CDGJ01000061.1"/>
</dbReference>
<feature type="binding site" evidence="20">
    <location>
        <position position="426"/>
    </location>
    <ligand>
        <name>Mg(2+)</name>
        <dbReference type="ChEBI" id="CHEBI:18420"/>
    </ligand>
</feature>
<feature type="domain" description="PEP-utilising enzyme C-terminal" evidence="22">
    <location>
        <begin position="246"/>
        <end position="536"/>
    </location>
</feature>
<dbReference type="InterPro" id="IPR015813">
    <property type="entry name" value="Pyrv/PenolPyrv_kinase-like_dom"/>
</dbReference>
<protein>
    <recommendedName>
        <fullName evidence="7 17">Phosphoenolpyruvate-protein phosphotransferase</fullName>
        <ecNumber evidence="6 17">2.7.3.9</ecNumber>
    </recommendedName>
    <alternativeName>
        <fullName evidence="16 17">Phosphotransferase system, enzyme I</fullName>
    </alternativeName>
</protein>
<organism evidence="24">
    <name type="scientific">Acididesulfobacillus acetoxydans</name>
    <dbReference type="NCBI Taxonomy" id="1561005"/>
    <lineage>
        <taxon>Bacteria</taxon>
        <taxon>Bacillati</taxon>
        <taxon>Bacillota</taxon>
        <taxon>Clostridia</taxon>
        <taxon>Eubacteriales</taxon>
        <taxon>Peptococcaceae</taxon>
        <taxon>Acididesulfobacillus</taxon>
    </lineage>
</organism>
<dbReference type="Pfam" id="PF02896">
    <property type="entry name" value="PEP-utilizers_C"/>
    <property type="match status" value="1"/>
</dbReference>
<dbReference type="GO" id="GO:0016301">
    <property type="term" value="F:kinase activity"/>
    <property type="evidence" value="ECO:0007669"/>
    <property type="project" value="UniProtKB-KW"/>
</dbReference>
<keyword evidence="9 17" id="KW-0963">Cytoplasm</keyword>
<dbReference type="InterPro" id="IPR036618">
    <property type="entry name" value="PtsI_HPr-bd_sf"/>
</dbReference>
<sequence>MLGVGVSPGIAIGKAWVVKEENLSITQQSTRTPTEEIERLNDSLVSVRRQLEQIKERAVRELGDKAQILDAQILVTQDEELLGVVREHINAGKTAEAALESGVEFYAKILEGMDNEYMRERAADLRDVGGRIIRHLLGAKQQDLSNLTEDYIIVAEDLTPSDTAGMNKTHVLGFVTDIGGRTSHTAIMARSLEIPAIVGTKEGTSRIKSGDLLILDVAEGEIIIQPDSAQVAMYEKQRTRIEAEKQRLQKLITEPSLSLDGHKVELAANIGTPKDCTGALNNGAEGIGLFRTEFLYLNRDRLPTEEEQFEAYKSVLATMAPRPVVIRTLDVGGDKEISYLNLPKESNPFLGYRAIRVCLRQTDIFRTQLRALLRASTFGNLKIMFPMISSLDEVRQTKRILEEVRAELKQEGASVSSEIEVGIMIEIPAAAMISDVLAQEVDFFSIGTNDLIQYTTAVDRMNEGIAHLYTPFHPAVLRLIQTVIENGHKSGIWVGMCGEAAGDPALIPLFLGMGLDEFSMSAISVLPARELISRLNREELKKKVPEILQAGTAQEVKEKMGALGY</sequence>
<dbReference type="NCBIfam" id="TIGR01417">
    <property type="entry name" value="PTS_I_fam"/>
    <property type="match status" value="1"/>
</dbReference>
<comment type="catalytic activity">
    <reaction evidence="1 17">
        <text>L-histidyl-[protein] + phosphoenolpyruvate = N(pros)-phospho-L-histidyl-[protein] + pyruvate</text>
        <dbReference type="Rhea" id="RHEA:23880"/>
        <dbReference type="Rhea" id="RHEA-COMP:9745"/>
        <dbReference type="Rhea" id="RHEA-COMP:9746"/>
        <dbReference type="ChEBI" id="CHEBI:15361"/>
        <dbReference type="ChEBI" id="CHEBI:29979"/>
        <dbReference type="ChEBI" id="CHEBI:58702"/>
        <dbReference type="ChEBI" id="CHEBI:64837"/>
        <dbReference type="EC" id="2.7.3.9"/>
    </reaction>
</comment>
<dbReference type="GO" id="GO:0005737">
    <property type="term" value="C:cytoplasm"/>
    <property type="evidence" value="ECO:0007669"/>
    <property type="project" value="UniProtKB-SubCell"/>
</dbReference>
<evidence type="ECO:0000256" key="18">
    <source>
        <dbReference type="PIRSR" id="PIRSR000732-1"/>
    </source>
</evidence>
<dbReference type="InterPro" id="IPR040442">
    <property type="entry name" value="Pyrv_kinase-like_dom_sf"/>
</dbReference>
<reference evidence="24" key="2">
    <citation type="submission" date="2020-01" db="EMBL/GenBank/DDBJ databases">
        <authorList>
            <person name="Hornung B."/>
        </authorList>
    </citation>
    <scope>NUCLEOTIDE SEQUENCE</scope>
    <source>
        <strain evidence="24">PacBioINE</strain>
    </source>
</reference>
<dbReference type="PANTHER" id="PTHR46244">
    <property type="entry name" value="PHOSPHOENOLPYRUVATE-PROTEIN PHOSPHOTRANSFERASE"/>
    <property type="match status" value="1"/>
</dbReference>
<dbReference type="InterPro" id="IPR018274">
    <property type="entry name" value="PEP_util_AS"/>
</dbReference>
<dbReference type="SUPFAM" id="SSF52009">
    <property type="entry name" value="Phosphohistidine domain"/>
    <property type="match status" value="1"/>
</dbReference>
<evidence type="ECO:0000259" key="21">
    <source>
        <dbReference type="Pfam" id="PF00391"/>
    </source>
</evidence>
<dbReference type="PANTHER" id="PTHR46244:SF3">
    <property type="entry name" value="PHOSPHOENOLPYRUVATE-PROTEIN PHOSPHOTRANSFERASE"/>
    <property type="match status" value="1"/>
</dbReference>
<keyword evidence="10 17" id="KW-0762">Sugar transport</keyword>
<dbReference type="EC" id="2.7.3.9" evidence="6 17"/>
<feature type="domain" description="Phosphotransferase system enzyme I N-terminal" evidence="23">
    <location>
        <begin position="3"/>
        <end position="121"/>
    </location>
</feature>
<dbReference type="InterPro" id="IPR024692">
    <property type="entry name" value="PTS_EI"/>
</dbReference>
<reference evidence="25" key="1">
    <citation type="submission" date="2014-11" db="EMBL/GenBank/DDBJ databases">
        <authorList>
            <person name="Hornung B.V."/>
        </authorList>
    </citation>
    <scope>NUCLEOTIDE SEQUENCE</scope>
    <source>
        <strain evidence="25">INE</strain>
    </source>
</reference>
<comment type="function">
    <text evidence="3 17">General (non sugar-specific) component of the phosphoenolpyruvate-dependent sugar phosphotransferase system (sugar PTS). This major carbohydrate active-transport system catalyzes the phosphorylation of incoming sugar substrates concomitantly with their translocation across the cell membrane. Enzyme I transfers the phosphoryl group from phosphoenolpyruvate (PEP) to the phosphoryl carrier protein (HPr).</text>
</comment>
<evidence type="ECO:0000313" key="24">
    <source>
        <dbReference type="EMBL" id="CAA7600107.1"/>
    </source>
</evidence>
<keyword evidence="26" id="KW-1185">Reference proteome</keyword>
<keyword evidence="8 17" id="KW-0813">Transport</keyword>
<evidence type="ECO:0000256" key="15">
    <source>
        <dbReference type="ARBA" id="ARBA00022842"/>
    </source>
</evidence>
<feature type="active site" description="Proton donor" evidence="18">
    <location>
        <position position="497"/>
    </location>
</feature>
<comment type="subcellular location">
    <subcellularLocation>
        <location evidence="4 17">Cytoplasm</location>
    </subcellularLocation>
</comment>
<dbReference type="KEGG" id="aacx:DEACI_0757"/>
<dbReference type="InterPro" id="IPR008731">
    <property type="entry name" value="PTS_EIN"/>
</dbReference>
<evidence type="ECO:0000256" key="13">
    <source>
        <dbReference type="ARBA" id="ARBA00022723"/>
    </source>
</evidence>
<evidence type="ECO:0000256" key="7">
    <source>
        <dbReference type="ARBA" id="ARBA00016544"/>
    </source>
</evidence>
<evidence type="ECO:0000256" key="3">
    <source>
        <dbReference type="ARBA" id="ARBA00002728"/>
    </source>
</evidence>
<dbReference type="GO" id="GO:0008965">
    <property type="term" value="F:phosphoenolpyruvate-protein phosphotransferase activity"/>
    <property type="evidence" value="ECO:0007669"/>
    <property type="project" value="UniProtKB-EC"/>
</dbReference>
<evidence type="ECO:0000313" key="26">
    <source>
        <dbReference type="Proteomes" id="UP001071230"/>
    </source>
</evidence>
<feature type="binding site" evidence="19">
    <location>
        <begin position="449"/>
        <end position="450"/>
    </location>
    <ligand>
        <name>phosphoenolpyruvate</name>
        <dbReference type="ChEBI" id="CHEBI:58702"/>
    </ligand>
</feature>
<feature type="active site" description="Tele-phosphohistidine intermediate" evidence="18">
    <location>
        <position position="184"/>
    </location>
</feature>
<evidence type="ECO:0000256" key="14">
    <source>
        <dbReference type="ARBA" id="ARBA00022777"/>
    </source>
</evidence>
<keyword evidence="12 17" id="KW-0598">Phosphotransferase system</keyword>
<name>A0A8S0XV93_9FIRM</name>
<keyword evidence="11 17" id="KW-0808">Transferase</keyword>
<dbReference type="Gene3D" id="3.20.20.60">
    <property type="entry name" value="Phosphoenolpyruvate-binding domains"/>
    <property type="match status" value="1"/>
</dbReference>
<evidence type="ECO:0000256" key="4">
    <source>
        <dbReference type="ARBA" id="ARBA00004496"/>
    </source>
</evidence>
<feature type="binding site" evidence="19">
    <location>
        <position position="327"/>
    </location>
    <ligand>
        <name>phosphoenolpyruvate</name>
        <dbReference type="ChEBI" id="CHEBI:58702"/>
    </ligand>
</feature>
<dbReference type="Gene3D" id="1.10.274.10">
    <property type="entry name" value="PtsI, HPr-binding domain"/>
    <property type="match status" value="1"/>
</dbReference>
<dbReference type="GO" id="GO:0009401">
    <property type="term" value="P:phosphoenolpyruvate-dependent sugar phosphotransferase system"/>
    <property type="evidence" value="ECO:0007669"/>
    <property type="project" value="UniProtKB-KW"/>
</dbReference>
<dbReference type="InterPro" id="IPR000121">
    <property type="entry name" value="PEP_util_C"/>
</dbReference>
<feature type="binding site" evidence="20">
    <location>
        <position position="450"/>
    </location>
    <ligand>
        <name>Mg(2+)</name>
        <dbReference type="ChEBI" id="CHEBI:18420"/>
    </ligand>
</feature>
<evidence type="ECO:0000256" key="16">
    <source>
        <dbReference type="ARBA" id="ARBA00033235"/>
    </source>
</evidence>
<evidence type="ECO:0000256" key="2">
    <source>
        <dbReference type="ARBA" id="ARBA00001946"/>
    </source>
</evidence>
<comment type="cofactor">
    <cofactor evidence="2 17 20">
        <name>Mg(2+)</name>
        <dbReference type="ChEBI" id="CHEBI:18420"/>
    </cofactor>
</comment>
<dbReference type="Pfam" id="PF00391">
    <property type="entry name" value="PEP-utilizers"/>
    <property type="match status" value="1"/>
</dbReference>
<dbReference type="GO" id="GO:0046872">
    <property type="term" value="F:metal ion binding"/>
    <property type="evidence" value="ECO:0007669"/>
    <property type="project" value="UniProtKB-KW"/>
</dbReference>
<accession>A0A8S0XV93</accession>
<dbReference type="InterPro" id="IPR006318">
    <property type="entry name" value="PTS_EI-like"/>
</dbReference>
<dbReference type="InterPro" id="IPR008279">
    <property type="entry name" value="PEP-util_enz_mobile_dom"/>
</dbReference>
<dbReference type="SUPFAM" id="SSF51621">
    <property type="entry name" value="Phosphoenolpyruvate/pyruvate domain"/>
    <property type="match status" value="1"/>
</dbReference>
<dbReference type="Proteomes" id="UP000836597">
    <property type="component" value="Chromosome"/>
</dbReference>
<keyword evidence="15 17" id="KW-0460">Magnesium</keyword>
<evidence type="ECO:0000259" key="22">
    <source>
        <dbReference type="Pfam" id="PF02896"/>
    </source>
</evidence>
<keyword evidence="13 17" id="KW-0479">Metal-binding</keyword>
<dbReference type="InterPro" id="IPR036637">
    <property type="entry name" value="Phosphohistidine_dom_sf"/>
</dbReference>
<evidence type="ECO:0000256" key="11">
    <source>
        <dbReference type="ARBA" id="ARBA00022679"/>
    </source>
</evidence>
<evidence type="ECO:0000256" key="5">
    <source>
        <dbReference type="ARBA" id="ARBA00007837"/>
    </source>
</evidence>
<dbReference type="EMBL" id="CDGJ01000061">
    <property type="protein sequence ID" value="CEJ07649.1"/>
    <property type="molecule type" value="Genomic_DNA"/>
</dbReference>